<feature type="transmembrane region" description="Helical" evidence="1">
    <location>
        <begin position="358"/>
        <end position="376"/>
    </location>
</feature>
<keyword evidence="1" id="KW-1133">Transmembrane helix</keyword>
<dbReference type="AlphaFoldDB" id="A0A7S2DK13"/>
<proteinExistence type="predicted"/>
<feature type="transmembrane region" description="Helical" evidence="1">
    <location>
        <begin position="233"/>
        <end position="253"/>
    </location>
</feature>
<evidence type="ECO:0000313" key="2">
    <source>
        <dbReference type="EMBL" id="CAD9456866.1"/>
    </source>
</evidence>
<feature type="transmembrane region" description="Helical" evidence="1">
    <location>
        <begin position="319"/>
        <end position="337"/>
    </location>
</feature>
<evidence type="ECO:0000256" key="1">
    <source>
        <dbReference type="SAM" id="Phobius"/>
    </source>
</evidence>
<reference evidence="2" key="1">
    <citation type="submission" date="2021-01" db="EMBL/GenBank/DDBJ databases">
        <authorList>
            <person name="Corre E."/>
            <person name="Pelletier E."/>
            <person name="Niang G."/>
            <person name="Scheremetjew M."/>
            <person name="Finn R."/>
            <person name="Kale V."/>
            <person name="Holt S."/>
            <person name="Cochrane G."/>
            <person name="Meng A."/>
            <person name="Brown T."/>
            <person name="Cohen L."/>
        </authorList>
    </citation>
    <scope>NUCLEOTIDE SEQUENCE</scope>
    <source>
        <strain evidence="2">UTEX LB 985</strain>
    </source>
</reference>
<feature type="transmembrane region" description="Helical" evidence="1">
    <location>
        <begin position="288"/>
        <end position="313"/>
    </location>
</feature>
<dbReference type="EMBL" id="HBGU01033254">
    <property type="protein sequence ID" value="CAD9456866.1"/>
    <property type="molecule type" value="Transcribed_RNA"/>
</dbReference>
<organism evidence="2">
    <name type="scientific">Haptolina brevifila</name>
    <dbReference type="NCBI Taxonomy" id="156173"/>
    <lineage>
        <taxon>Eukaryota</taxon>
        <taxon>Haptista</taxon>
        <taxon>Haptophyta</taxon>
        <taxon>Prymnesiophyceae</taxon>
        <taxon>Prymnesiales</taxon>
        <taxon>Prymnesiaceae</taxon>
        <taxon>Haptolina</taxon>
    </lineage>
</organism>
<protein>
    <submittedName>
        <fullName evidence="2">Uncharacterized protein</fullName>
    </submittedName>
</protein>
<feature type="transmembrane region" description="Helical" evidence="1">
    <location>
        <begin position="193"/>
        <end position="213"/>
    </location>
</feature>
<keyword evidence="1" id="KW-0812">Transmembrane</keyword>
<feature type="transmembrane region" description="Helical" evidence="1">
    <location>
        <begin position="39"/>
        <end position="64"/>
    </location>
</feature>
<feature type="transmembrane region" description="Helical" evidence="1">
    <location>
        <begin position="147"/>
        <end position="167"/>
    </location>
</feature>
<gene>
    <name evidence="2" type="ORF">CBRE1094_LOCUS18152</name>
</gene>
<sequence length="405" mass="44869">MGRIRTASVETYKKAIDLRDQGLEKIGVRKEELKKLDGIELMCAFVSLIINLLLLGAMANFAWIKGTALSGGQPFKAFLSLTDAQFGTPEHPTVDNKYFCDARHSCSLSALCKLEADASLFPNGLPMSTPSGSWCAAARAGAMAASLLWFGLIPGLAATAFTAMYACKDIALMLPLVEKVDAFNMSIKIQKMIISACWAALWLFMFVSMIIYAAMMPDTLGWGSVQLEASFGLLRLSFVLVSIFGAILISHFFDIWKSENVAEVWQEFTEARMMSAKKALYIELMFQLLLYLFLVVDTVDWSALLIVLAAFYLDAKNKNFLLMYLVLVTISLLFDIIHAAELPSFSQMTPGESFGATLWIMIFLMKPIILATIFAYEKYETASEQGGYNNFHEPGFGMGDDQIAE</sequence>
<keyword evidence="1" id="KW-0472">Membrane</keyword>
<name>A0A7S2DK13_9EUKA</name>
<accession>A0A7S2DK13</accession>